<dbReference type="AlphaFoldDB" id="A0A510JNE9"/>
<protein>
    <submittedName>
        <fullName evidence="1">Uncharacterized protein</fullName>
    </submittedName>
</protein>
<reference evidence="1 2" key="1">
    <citation type="submission" date="2019-07" db="EMBL/GenBank/DDBJ databases">
        <title>Complete Genome Sequence of Leptotrichia shahii Strain JCM 16776.</title>
        <authorList>
            <person name="Watanabe S."/>
            <person name="Cui L."/>
        </authorList>
    </citation>
    <scope>NUCLEOTIDE SEQUENCE [LARGE SCALE GENOMIC DNA]</scope>
    <source>
        <strain evidence="1 2">JCM16776</strain>
    </source>
</reference>
<dbReference type="STRING" id="1122172.GCA_000373045_00327"/>
<dbReference type="EMBL" id="AP019827">
    <property type="protein sequence ID" value="BBM40862.1"/>
    <property type="molecule type" value="Genomic_DNA"/>
</dbReference>
<dbReference type="Proteomes" id="UP000322617">
    <property type="component" value="Chromosome"/>
</dbReference>
<organism evidence="1 2">
    <name type="scientific">Leptotrichia shahii</name>
    <dbReference type="NCBI Taxonomy" id="157691"/>
    <lineage>
        <taxon>Bacteria</taxon>
        <taxon>Fusobacteriati</taxon>
        <taxon>Fusobacteriota</taxon>
        <taxon>Fusobacteriia</taxon>
        <taxon>Fusobacteriales</taxon>
        <taxon>Leptotrichiaceae</taxon>
        <taxon>Leptotrichia</taxon>
    </lineage>
</organism>
<evidence type="ECO:0000313" key="1">
    <source>
        <dbReference type="EMBL" id="BBM40862.1"/>
    </source>
</evidence>
<proteinExistence type="predicted"/>
<keyword evidence="2" id="KW-1185">Reference proteome</keyword>
<accession>A0A510JNE9</accession>
<sequence>MFKECLKNNIVPFILEDKYKMFYYRGLKNYESKKEWLYDTCLMAQDEMKKMFDYFEVKY</sequence>
<evidence type="ECO:0000313" key="2">
    <source>
        <dbReference type="Proteomes" id="UP000322617"/>
    </source>
</evidence>
<gene>
    <name evidence="1" type="ORF">JCM16776_1082</name>
</gene>
<dbReference type="KEGG" id="lsz:JCM16776_1082"/>
<name>A0A510JNE9_9FUSO</name>